<dbReference type="OrthoDB" id="342503at2157"/>
<sequence length="183" mass="19075">MGYECPVCDAEEADGEHLANHLAFTALVRGGDHEAFLDEHVPDWESRDPESLASDVTPHATETDTEPVTEPRGHQNHDHDHEMTAVERTGQADLSGEAAAILDDAVELTEAMRESRVADPNNDADGADVDGDADGADVDGDADGADVDGDADGADAGDAADPGSDDPGDELDGERDGADSENE</sequence>
<feature type="compositionally biased region" description="Acidic residues" evidence="1">
    <location>
        <begin position="125"/>
        <end position="155"/>
    </location>
</feature>
<dbReference type="AlphaFoldDB" id="A0A6B0SE35"/>
<keyword evidence="3" id="KW-1185">Reference proteome</keyword>
<accession>A0A6B0SE35</accession>
<dbReference type="EMBL" id="WUUU01000002">
    <property type="protein sequence ID" value="MXR19187.1"/>
    <property type="molecule type" value="Genomic_DNA"/>
</dbReference>
<name>A0A6B0SE35_9EURY</name>
<comment type="caution">
    <text evidence="2">The sequence shown here is derived from an EMBL/GenBank/DDBJ whole genome shotgun (WGS) entry which is preliminary data.</text>
</comment>
<feature type="compositionally biased region" description="Acidic residues" evidence="1">
    <location>
        <begin position="163"/>
        <end position="173"/>
    </location>
</feature>
<feature type="compositionally biased region" description="Basic and acidic residues" evidence="1">
    <location>
        <begin position="174"/>
        <end position="183"/>
    </location>
</feature>
<organism evidence="2 3">
    <name type="scientific">Halobacterium bonnevillei</name>
    <dbReference type="NCBI Taxonomy" id="2692200"/>
    <lineage>
        <taxon>Archaea</taxon>
        <taxon>Methanobacteriati</taxon>
        <taxon>Methanobacteriota</taxon>
        <taxon>Stenosarchaea group</taxon>
        <taxon>Halobacteria</taxon>
        <taxon>Halobacteriales</taxon>
        <taxon>Halobacteriaceae</taxon>
        <taxon>Halobacterium</taxon>
    </lineage>
</organism>
<feature type="compositionally biased region" description="Basic and acidic residues" evidence="1">
    <location>
        <begin position="69"/>
        <end position="85"/>
    </location>
</feature>
<reference evidence="2 3" key="1">
    <citation type="submission" date="2019-12" db="EMBL/GenBank/DDBJ databases">
        <title>Isolation and characterization of three novel carbon monoxide-oxidizing members of Halobacteria from salione crusts and soils.</title>
        <authorList>
            <person name="Myers M.R."/>
            <person name="King G.M."/>
        </authorList>
    </citation>
    <scope>NUCLEOTIDE SEQUENCE [LARGE SCALE GENOMIC DNA]</scope>
    <source>
        <strain evidence="2 3">PCN9</strain>
    </source>
</reference>
<protein>
    <submittedName>
        <fullName evidence="2">Uncharacterized protein</fullName>
    </submittedName>
</protein>
<dbReference type="Pfam" id="PF19126">
    <property type="entry name" value="DUF5810"/>
    <property type="match status" value="1"/>
</dbReference>
<dbReference type="RefSeq" id="WP_159524786.1">
    <property type="nucleotide sequence ID" value="NZ_WUUU01000002.1"/>
</dbReference>
<feature type="region of interest" description="Disordered" evidence="1">
    <location>
        <begin position="105"/>
        <end position="183"/>
    </location>
</feature>
<evidence type="ECO:0000256" key="1">
    <source>
        <dbReference type="SAM" id="MobiDB-lite"/>
    </source>
</evidence>
<evidence type="ECO:0000313" key="3">
    <source>
        <dbReference type="Proteomes" id="UP000471521"/>
    </source>
</evidence>
<gene>
    <name evidence="2" type="ORF">GRX66_00690</name>
</gene>
<feature type="compositionally biased region" description="Basic and acidic residues" evidence="1">
    <location>
        <begin position="41"/>
        <end position="50"/>
    </location>
</feature>
<feature type="region of interest" description="Disordered" evidence="1">
    <location>
        <begin position="41"/>
        <end position="92"/>
    </location>
</feature>
<dbReference type="Proteomes" id="UP000471521">
    <property type="component" value="Unassembled WGS sequence"/>
</dbReference>
<proteinExistence type="predicted"/>
<evidence type="ECO:0000313" key="2">
    <source>
        <dbReference type="EMBL" id="MXR19187.1"/>
    </source>
</evidence>
<dbReference type="InterPro" id="IPR043833">
    <property type="entry name" value="DUF5810"/>
</dbReference>